<keyword evidence="1" id="KW-0732">Signal</keyword>
<dbReference type="AlphaFoldDB" id="A0AAD3H3A1"/>
<dbReference type="Proteomes" id="UP001054902">
    <property type="component" value="Unassembled WGS sequence"/>
</dbReference>
<feature type="chain" id="PRO_5042265879" evidence="1">
    <location>
        <begin position="21"/>
        <end position="275"/>
    </location>
</feature>
<dbReference type="Pfam" id="PF00227">
    <property type="entry name" value="Proteasome"/>
    <property type="match status" value="1"/>
</dbReference>
<protein>
    <submittedName>
        <fullName evidence="2">Uncharacterized protein</fullName>
    </submittedName>
</protein>
<dbReference type="Gene3D" id="3.60.20.10">
    <property type="entry name" value="Glutamine Phosphoribosylpyrophosphate, subunit 1, domain 1"/>
    <property type="match status" value="1"/>
</dbReference>
<gene>
    <name evidence="2" type="ORF">CTEN210_04974</name>
</gene>
<dbReference type="GO" id="GO:0051603">
    <property type="term" value="P:proteolysis involved in protein catabolic process"/>
    <property type="evidence" value="ECO:0007669"/>
    <property type="project" value="InterPro"/>
</dbReference>
<proteinExistence type="predicted"/>
<keyword evidence="3" id="KW-1185">Reference proteome</keyword>
<sequence length="275" mass="30525">MYVLLLICSLLILNLSLVHSKQSPIAYPFNTPNKYIQSSPPCLAAKCKDGIAFVSIHIREYDSTSETYSDELLLENIGPARVEQIDDNALLLSAGWRVDGHELADKGRDICAEESTLFGVAKNRDFAERLGWGLVNYLARCHVQESTRSLATAGLLAVKSVDDLLGLYLVDTTGLYQCRALALGCHSNQINNLLLEMDFADDNVDEGAETLLQLLRDCQEGEKTNDDLDKSELKDVEIWRIPDESIAEIVTLNSTSGEIKRRREIFASISENSEA</sequence>
<dbReference type="InterPro" id="IPR001353">
    <property type="entry name" value="Proteasome_sua/b"/>
</dbReference>
<name>A0AAD3H3A1_9STRA</name>
<comment type="caution">
    <text evidence="2">The sequence shown here is derived from an EMBL/GenBank/DDBJ whole genome shotgun (WGS) entry which is preliminary data.</text>
</comment>
<dbReference type="InterPro" id="IPR029055">
    <property type="entry name" value="Ntn_hydrolases_N"/>
</dbReference>
<reference evidence="2 3" key="1">
    <citation type="journal article" date="2021" name="Sci. Rep.">
        <title>The genome of the diatom Chaetoceros tenuissimus carries an ancient integrated fragment of an extant virus.</title>
        <authorList>
            <person name="Hongo Y."/>
            <person name="Kimura K."/>
            <person name="Takaki Y."/>
            <person name="Yoshida Y."/>
            <person name="Baba S."/>
            <person name="Kobayashi G."/>
            <person name="Nagasaki K."/>
            <person name="Hano T."/>
            <person name="Tomaru Y."/>
        </authorList>
    </citation>
    <scope>NUCLEOTIDE SEQUENCE [LARGE SCALE GENOMIC DNA]</scope>
    <source>
        <strain evidence="2 3">NIES-3715</strain>
    </source>
</reference>
<dbReference type="GO" id="GO:0005839">
    <property type="term" value="C:proteasome core complex"/>
    <property type="evidence" value="ECO:0007669"/>
    <property type="project" value="InterPro"/>
</dbReference>
<dbReference type="EMBL" id="BLLK01000028">
    <property type="protein sequence ID" value="GFH48498.1"/>
    <property type="molecule type" value="Genomic_DNA"/>
</dbReference>
<evidence type="ECO:0000256" key="1">
    <source>
        <dbReference type="SAM" id="SignalP"/>
    </source>
</evidence>
<organism evidence="2 3">
    <name type="scientific">Chaetoceros tenuissimus</name>
    <dbReference type="NCBI Taxonomy" id="426638"/>
    <lineage>
        <taxon>Eukaryota</taxon>
        <taxon>Sar</taxon>
        <taxon>Stramenopiles</taxon>
        <taxon>Ochrophyta</taxon>
        <taxon>Bacillariophyta</taxon>
        <taxon>Coscinodiscophyceae</taxon>
        <taxon>Chaetocerotophycidae</taxon>
        <taxon>Chaetocerotales</taxon>
        <taxon>Chaetocerotaceae</taxon>
        <taxon>Chaetoceros</taxon>
    </lineage>
</organism>
<dbReference type="SUPFAM" id="SSF56235">
    <property type="entry name" value="N-terminal nucleophile aminohydrolases (Ntn hydrolases)"/>
    <property type="match status" value="1"/>
</dbReference>
<evidence type="ECO:0000313" key="3">
    <source>
        <dbReference type="Proteomes" id="UP001054902"/>
    </source>
</evidence>
<evidence type="ECO:0000313" key="2">
    <source>
        <dbReference type="EMBL" id="GFH48498.1"/>
    </source>
</evidence>
<accession>A0AAD3H3A1</accession>
<feature type="signal peptide" evidence="1">
    <location>
        <begin position="1"/>
        <end position="20"/>
    </location>
</feature>